<protein>
    <submittedName>
        <fullName evidence="4">NAD(P)-binding protein</fullName>
    </submittedName>
</protein>
<dbReference type="Proteomes" id="UP000218334">
    <property type="component" value="Unassembled WGS sequence"/>
</dbReference>
<dbReference type="PANTHER" id="PTHR47706">
    <property type="entry name" value="NMRA-LIKE FAMILY PROTEIN"/>
    <property type="match status" value="1"/>
</dbReference>
<dbReference type="STRING" id="1076256.A0A2H3AXE0"/>
<sequence>MSSSAYKSFALVGANGVVGRAILDVLITENISFIVLTRKSSDSSSNLPNVKTAKVDYEDISEVSAVLKENGVDVLISPINAEVVGKTQYALADSAKAAGVKLFVPSEFGFVTAGAPVEVLKEKENFAKYLKKIGLPSARFFTGMFISYIPPLVGYNVDQKFNIVGKGQSKVSFTALEDISGFVVYVLTHLPTEQLNDKIFRLQSEGLTLVEVAAKAGLPPNHVAKLPGDLAESLFNQLQALMEGGGGSTGWDHEANKEGVDKAGSANALWPGHEWKTITAEIFSKP</sequence>
<dbReference type="EMBL" id="KZ293469">
    <property type="protein sequence ID" value="PBK62190.1"/>
    <property type="molecule type" value="Genomic_DNA"/>
</dbReference>
<feature type="domain" description="NmrA-like" evidence="3">
    <location>
        <begin position="10"/>
        <end position="214"/>
    </location>
</feature>
<dbReference type="InterPro" id="IPR051609">
    <property type="entry name" value="NmrA/Isoflavone_reductase-like"/>
</dbReference>
<evidence type="ECO:0000256" key="1">
    <source>
        <dbReference type="ARBA" id="ARBA00022857"/>
    </source>
</evidence>
<keyword evidence="2" id="KW-0560">Oxidoreductase</keyword>
<dbReference type="SUPFAM" id="SSF51735">
    <property type="entry name" value="NAD(P)-binding Rossmann-fold domains"/>
    <property type="match status" value="1"/>
</dbReference>
<evidence type="ECO:0000313" key="5">
    <source>
        <dbReference type="Proteomes" id="UP000218334"/>
    </source>
</evidence>
<evidence type="ECO:0000256" key="2">
    <source>
        <dbReference type="ARBA" id="ARBA00023002"/>
    </source>
</evidence>
<reference evidence="5" key="1">
    <citation type="journal article" date="2017" name="Nat. Ecol. Evol.">
        <title>Genome expansion and lineage-specific genetic innovations in the forest pathogenic fungi Armillaria.</title>
        <authorList>
            <person name="Sipos G."/>
            <person name="Prasanna A.N."/>
            <person name="Walter M.C."/>
            <person name="O'Connor E."/>
            <person name="Balint B."/>
            <person name="Krizsan K."/>
            <person name="Kiss B."/>
            <person name="Hess J."/>
            <person name="Varga T."/>
            <person name="Slot J."/>
            <person name="Riley R."/>
            <person name="Boka B."/>
            <person name="Rigling D."/>
            <person name="Barry K."/>
            <person name="Lee J."/>
            <person name="Mihaltcheva S."/>
            <person name="LaButti K."/>
            <person name="Lipzen A."/>
            <person name="Waldron R."/>
            <person name="Moloney N.M."/>
            <person name="Sperisen C."/>
            <person name="Kredics L."/>
            <person name="Vagvoelgyi C."/>
            <person name="Patrignani A."/>
            <person name="Fitzpatrick D."/>
            <person name="Nagy I."/>
            <person name="Doyle S."/>
            <person name="Anderson J.B."/>
            <person name="Grigoriev I.V."/>
            <person name="Gueldener U."/>
            <person name="Muensterkoetter M."/>
            <person name="Nagy L.G."/>
        </authorList>
    </citation>
    <scope>NUCLEOTIDE SEQUENCE [LARGE SCALE GENOMIC DNA]</scope>
    <source>
        <strain evidence="5">28-4</strain>
    </source>
</reference>
<name>A0A2H3AXE0_9AGAR</name>
<dbReference type="Pfam" id="PF05368">
    <property type="entry name" value="NmrA"/>
    <property type="match status" value="1"/>
</dbReference>
<organism evidence="4 5">
    <name type="scientific">Armillaria solidipes</name>
    <dbReference type="NCBI Taxonomy" id="1076256"/>
    <lineage>
        <taxon>Eukaryota</taxon>
        <taxon>Fungi</taxon>
        <taxon>Dikarya</taxon>
        <taxon>Basidiomycota</taxon>
        <taxon>Agaricomycotina</taxon>
        <taxon>Agaricomycetes</taxon>
        <taxon>Agaricomycetidae</taxon>
        <taxon>Agaricales</taxon>
        <taxon>Marasmiineae</taxon>
        <taxon>Physalacriaceae</taxon>
        <taxon>Armillaria</taxon>
    </lineage>
</organism>
<evidence type="ECO:0000313" key="4">
    <source>
        <dbReference type="EMBL" id="PBK62190.1"/>
    </source>
</evidence>
<proteinExistence type="predicted"/>
<keyword evidence="5" id="KW-1185">Reference proteome</keyword>
<evidence type="ECO:0000259" key="3">
    <source>
        <dbReference type="Pfam" id="PF05368"/>
    </source>
</evidence>
<dbReference type="Gene3D" id="3.40.50.720">
    <property type="entry name" value="NAD(P)-binding Rossmann-like Domain"/>
    <property type="match status" value="1"/>
</dbReference>
<gene>
    <name evidence="4" type="ORF">ARMSODRAFT_943351</name>
</gene>
<dbReference type="GO" id="GO:0016491">
    <property type="term" value="F:oxidoreductase activity"/>
    <property type="evidence" value="ECO:0007669"/>
    <property type="project" value="UniProtKB-KW"/>
</dbReference>
<dbReference type="InterPro" id="IPR036291">
    <property type="entry name" value="NAD(P)-bd_dom_sf"/>
</dbReference>
<keyword evidence="1" id="KW-0521">NADP</keyword>
<dbReference type="InterPro" id="IPR008030">
    <property type="entry name" value="NmrA-like"/>
</dbReference>
<dbReference type="Gene3D" id="3.90.25.10">
    <property type="entry name" value="UDP-galactose 4-epimerase, domain 1"/>
    <property type="match status" value="1"/>
</dbReference>
<dbReference type="PANTHER" id="PTHR47706:SF9">
    <property type="entry name" value="NMRA-LIKE DOMAIN-CONTAINING PROTEIN-RELATED"/>
    <property type="match status" value="1"/>
</dbReference>
<accession>A0A2H3AXE0</accession>
<dbReference type="AlphaFoldDB" id="A0A2H3AXE0"/>